<dbReference type="Proteomes" id="UP000831495">
    <property type="component" value="Chromosome"/>
</dbReference>
<dbReference type="RefSeq" id="WP_249515101.1">
    <property type="nucleotide sequence ID" value="NZ_CP093366.1"/>
</dbReference>
<dbReference type="InterPro" id="IPR037914">
    <property type="entry name" value="SpoVT-AbrB_sf"/>
</dbReference>
<organism evidence="1 2">
    <name type="scientific">Bombilactobacillus folatiphilus</name>
    <dbReference type="NCBI Taxonomy" id="2923362"/>
    <lineage>
        <taxon>Bacteria</taxon>
        <taxon>Bacillati</taxon>
        <taxon>Bacillota</taxon>
        <taxon>Bacilli</taxon>
        <taxon>Lactobacillales</taxon>
        <taxon>Lactobacillaceae</taxon>
        <taxon>Bombilactobacillus</taxon>
    </lineage>
</organism>
<evidence type="ECO:0000313" key="2">
    <source>
        <dbReference type="Proteomes" id="UP000831495"/>
    </source>
</evidence>
<proteinExistence type="predicted"/>
<dbReference type="EMBL" id="CP093366">
    <property type="protein sequence ID" value="UQS82823.1"/>
    <property type="molecule type" value="Genomic_DNA"/>
</dbReference>
<reference evidence="1" key="1">
    <citation type="journal article" date="2022" name="Int. J. Syst. Evol. Microbiol.">
        <title>Apilactobacillus apisilvae sp. nov., Nicolia spurrieriana gen. nov. sp. nov., Bombilactobacillus folatiphilus sp. nov. and Bombilactobacillus thymidiniphilus sp. nov., four new lactic acid bacterial isolates from stingless bees Tetragonula carbonaria and Austroplebeia australis.</title>
        <authorList>
            <person name="Oliphant S.A."/>
            <person name="Watson-Haigh N.S."/>
            <person name="Sumby K.M."/>
            <person name="Gardner J."/>
            <person name="Groom S."/>
            <person name="Jiranek V."/>
        </authorList>
    </citation>
    <scope>NUCLEOTIDE SEQUENCE</scope>
    <source>
        <strain evidence="1">SG4_D2</strain>
    </source>
</reference>
<dbReference type="Gene3D" id="2.10.260.10">
    <property type="match status" value="1"/>
</dbReference>
<name>A0ABY4PAX1_9LACO</name>
<dbReference type="SUPFAM" id="SSF89447">
    <property type="entry name" value="AbrB/MazE/MraZ-like"/>
    <property type="match status" value="1"/>
</dbReference>
<evidence type="ECO:0000313" key="1">
    <source>
        <dbReference type="EMBL" id="UQS82823.1"/>
    </source>
</evidence>
<protein>
    <recommendedName>
        <fullName evidence="3">SpoVT-AbrB domain-containing protein</fullName>
    </recommendedName>
</protein>
<gene>
    <name evidence="1" type="ORF">MOO45_04060</name>
</gene>
<accession>A0ABY4PAX1</accession>
<keyword evidence="2" id="KW-1185">Reference proteome</keyword>
<evidence type="ECO:0008006" key="3">
    <source>
        <dbReference type="Google" id="ProtNLM"/>
    </source>
</evidence>
<sequence>MTKESKIMSWGHSNGVILTKEILQAAGLITGSKVQIETEKRNDHVVVVLNPIKKQSLAEKYANYQGTPDSYEYPKDLKDWENVKPLGRELL</sequence>